<dbReference type="GO" id="GO:0022857">
    <property type="term" value="F:transmembrane transporter activity"/>
    <property type="evidence" value="ECO:0007669"/>
    <property type="project" value="InterPro"/>
</dbReference>
<proteinExistence type="predicted"/>
<reference evidence="8" key="1">
    <citation type="submission" date="2022-07" db="EMBL/GenBank/DDBJ databases">
        <title>Genome Sequence of Physisporinus lineatus.</title>
        <authorList>
            <person name="Buettner E."/>
        </authorList>
    </citation>
    <scope>NUCLEOTIDE SEQUENCE</scope>
    <source>
        <strain evidence="8">VT162</strain>
    </source>
</reference>
<dbReference type="PRINTS" id="PR01036">
    <property type="entry name" value="TCRTETB"/>
</dbReference>
<accession>A0AAD5UST0</accession>
<comment type="caution">
    <text evidence="8">The sequence shown here is derived from an EMBL/GenBank/DDBJ whole genome shotgun (WGS) entry which is preliminary data.</text>
</comment>
<keyword evidence="3 5" id="KW-1133">Transmembrane helix</keyword>
<feature type="transmembrane region" description="Helical" evidence="5">
    <location>
        <begin position="123"/>
        <end position="147"/>
    </location>
</feature>
<feature type="domain" description="Major facilitator superfamily (MFS) profile" evidence="7">
    <location>
        <begin position="2"/>
        <end position="416"/>
    </location>
</feature>
<feature type="transmembrane region" description="Helical" evidence="5">
    <location>
        <begin position="392"/>
        <end position="414"/>
    </location>
</feature>
<dbReference type="Pfam" id="PF07690">
    <property type="entry name" value="MFS_1"/>
    <property type="match status" value="1"/>
</dbReference>
<dbReference type="InterPro" id="IPR020846">
    <property type="entry name" value="MFS_dom"/>
</dbReference>
<dbReference type="PANTHER" id="PTHR23501">
    <property type="entry name" value="MAJOR FACILITATOR SUPERFAMILY"/>
    <property type="match status" value="1"/>
</dbReference>
<evidence type="ECO:0000313" key="9">
    <source>
        <dbReference type="Proteomes" id="UP001212997"/>
    </source>
</evidence>
<feature type="transmembrane region" description="Helical" evidence="5">
    <location>
        <begin position="65"/>
        <end position="85"/>
    </location>
</feature>
<keyword evidence="2 5" id="KW-0812">Transmembrane</keyword>
<keyword evidence="4 5" id="KW-0472">Membrane</keyword>
<keyword evidence="9" id="KW-1185">Reference proteome</keyword>
<feature type="transmembrane region" description="Helical" evidence="5">
    <location>
        <begin position="154"/>
        <end position="174"/>
    </location>
</feature>
<feature type="transmembrane region" description="Helical" evidence="5">
    <location>
        <begin position="316"/>
        <end position="341"/>
    </location>
</feature>
<dbReference type="GO" id="GO:0005886">
    <property type="term" value="C:plasma membrane"/>
    <property type="evidence" value="ECO:0007669"/>
    <property type="project" value="TreeGrafter"/>
</dbReference>
<protein>
    <recommendedName>
        <fullName evidence="7">Major facilitator superfamily (MFS) profile domain-containing protein</fullName>
    </recommendedName>
</protein>
<sequence>MVFIAICLALFLAALEHSAVANILPTIVYSLHGTDFVWVSSAYSLAATCLIPTSGGFAEVLGRRPVILCAIGLFALGSALCGSAQNMTWLVAGRAIQGAGGGAIFSLSSIIISDFVPLRERGAYQGFTGLVWSVAAGIGPVVSGALATNGRWRWLFYLNLPISGLAFGLVLVFLPLRIPPGSFRQKISRLDWMYIQTFIAPISMFATLYFGPAYFQACFAASPIRSAVLSLSASTSIGPSVIISGLSIAITKRYRPQLWFGWILLVVGQGSLSVFRADTALGVYAVLPIVMSIGVGIIYAATYFPVLAPLPVTENAHALALFAYLRYFATVWGVTIGTAVFQNELSKRASPELFNQLPGGVSVVFSTIPLINSLPDELKVPLRVAFADSLDVIFQVMAGIAMIGLISSLFMEALPLHTQIDERWGLQDHDKKRVAVLP</sequence>
<dbReference type="PANTHER" id="PTHR23501:SF102">
    <property type="entry name" value="DRUG TRANSPORTER, PUTATIVE (AFU_ORTHOLOGUE AFUA_3G08530)-RELATED"/>
    <property type="match status" value="1"/>
</dbReference>
<comment type="subcellular location">
    <subcellularLocation>
        <location evidence="1">Membrane</location>
        <topology evidence="1">Multi-pass membrane protein</topology>
    </subcellularLocation>
</comment>
<dbReference type="AlphaFoldDB" id="A0AAD5UST0"/>
<evidence type="ECO:0000256" key="6">
    <source>
        <dbReference type="SAM" id="SignalP"/>
    </source>
</evidence>
<evidence type="ECO:0000256" key="3">
    <source>
        <dbReference type="ARBA" id="ARBA00022989"/>
    </source>
</evidence>
<feature type="transmembrane region" description="Helical" evidence="5">
    <location>
        <begin position="194"/>
        <end position="215"/>
    </location>
</feature>
<feature type="transmembrane region" description="Helical" evidence="5">
    <location>
        <begin position="282"/>
        <end position="304"/>
    </location>
</feature>
<gene>
    <name evidence="8" type="ORF">NLI96_g12977</name>
</gene>
<evidence type="ECO:0000256" key="1">
    <source>
        <dbReference type="ARBA" id="ARBA00004141"/>
    </source>
</evidence>
<dbReference type="SUPFAM" id="SSF103473">
    <property type="entry name" value="MFS general substrate transporter"/>
    <property type="match status" value="1"/>
</dbReference>
<name>A0AAD5UST0_9APHY</name>
<dbReference type="InterPro" id="IPR005829">
    <property type="entry name" value="Sugar_transporter_CS"/>
</dbReference>
<feature type="transmembrane region" description="Helical" evidence="5">
    <location>
        <begin position="353"/>
        <end position="372"/>
    </location>
</feature>
<dbReference type="Gene3D" id="1.20.1250.20">
    <property type="entry name" value="MFS general substrate transporter like domains"/>
    <property type="match status" value="1"/>
</dbReference>
<feature type="transmembrane region" description="Helical" evidence="5">
    <location>
        <begin position="227"/>
        <end position="250"/>
    </location>
</feature>
<dbReference type="InterPro" id="IPR011701">
    <property type="entry name" value="MFS"/>
</dbReference>
<dbReference type="PROSITE" id="PS00216">
    <property type="entry name" value="SUGAR_TRANSPORT_1"/>
    <property type="match status" value="1"/>
</dbReference>
<dbReference type="Proteomes" id="UP001212997">
    <property type="component" value="Unassembled WGS sequence"/>
</dbReference>
<organism evidence="8 9">
    <name type="scientific">Meripilus lineatus</name>
    <dbReference type="NCBI Taxonomy" id="2056292"/>
    <lineage>
        <taxon>Eukaryota</taxon>
        <taxon>Fungi</taxon>
        <taxon>Dikarya</taxon>
        <taxon>Basidiomycota</taxon>
        <taxon>Agaricomycotina</taxon>
        <taxon>Agaricomycetes</taxon>
        <taxon>Polyporales</taxon>
        <taxon>Meripilaceae</taxon>
        <taxon>Meripilus</taxon>
    </lineage>
</organism>
<dbReference type="EMBL" id="JANAWD010001372">
    <property type="protein sequence ID" value="KAJ3473492.1"/>
    <property type="molecule type" value="Genomic_DNA"/>
</dbReference>
<dbReference type="PROSITE" id="PS50850">
    <property type="entry name" value="MFS"/>
    <property type="match status" value="1"/>
</dbReference>
<evidence type="ECO:0000259" key="7">
    <source>
        <dbReference type="PROSITE" id="PS50850"/>
    </source>
</evidence>
<feature type="signal peptide" evidence="6">
    <location>
        <begin position="1"/>
        <end position="21"/>
    </location>
</feature>
<evidence type="ECO:0000256" key="2">
    <source>
        <dbReference type="ARBA" id="ARBA00022692"/>
    </source>
</evidence>
<evidence type="ECO:0000313" key="8">
    <source>
        <dbReference type="EMBL" id="KAJ3473492.1"/>
    </source>
</evidence>
<evidence type="ECO:0000256" key="5">
    <source>
        <dbReference type="SAM" id="Phobius"/>
    </source>
</evidence>
<evidence type="ECO:0000256" key="4">
    <source>
        <dbReference type="ARBA" id="ARBA00023136"/>
    </source>
</evidence>
<feature type="chain" id="PRO_5041905127" description="Major facilitator superfamily (MFS) profile domain-containing protein" evidence="6">
    <location>
        <begin position="22"/>
        <end position="438"/>
    </location>
</feature>
<keyword evidence="6" id="KW-0732">Signal</keyword>
<dbReference type="InterPro" id="IPR036259">
    <property type="entry name" value="MFS_trans_sf"/>
</dbReference>
<feature type="transmembrane region" description="Helical" evidence="5">
    <location>
        <begin position="256"/>
        <end position="275"/>
    </location>
</feature>